<evidence type="ECO:0000256" key="6">
    <source>
        <dbReference type="ARBA" id="ARBA00023002"/>
    </source>
</evidence>
<protein>
    <submittedName>
        <fullName evidence="10">Pyruvate formate-lyase 1-activating enzyme</fullName>
    </submittedName>
</protein>
<dbReference type="EMBL" id="BK015340">
    <property type="protein sequence ID" value="DAE02054.1"/>
    <property type="molecule type" value="Genomic_DNA"/>
</dbReference>
<evidence type="ECO:0000256" key="8">
    <source>
        <dbReference type="ARBA" id="ARBA00023014"/>
    </source>
</evidence>
<feature type="domain" description="Radical SAM core" evidence="9">
    <location>
        <begin position="32"/>
        <end position="253"/>
    </location>
</feature>
<dbReference type="InterPro" id="IPR001989">
    <property type="entry name" value="Radical_activat_CS"/>
</dbReference>
<dbReference type="PANTHER" id="PTHR30352:SF5">
    <property type="entry name" value="PYRUVATE FORMATE-LYASE 1-ACTIVATING ENZYME"/>
    <property type="match status" value="1"/>
</dbReference>
<evidence type="ECO:0000256" key="4">
    <source>
        <dbReference type="ARBA" id="ARBA00022691"/>
    </source>
</evidence>
<evidence type="ECO:0000313" key="10">
    <source>
        <dbReference type="EMBL" id="DAE02054.1"/>
    </source>
</evidence>
<dbReference type="PROSITE" id="PS51918">
    <property type="entry name" value="RADICAL_SAM"/>
    <property type="match status" value="1"/>
</dbReference>
<evidence type="ECO:0000256" key="1">
    <source>
        <dbReference type="ARBA" id="ARBA00001966"/>
    </source>
</evidence>
<organism evidence="10">
    <name type="scientific">Siphoviridae sp. ct1Eo1</name>
    <dbReference type="NCBI Taxonomy" id="2825307"/>
    <lineage>
        <taxon>Viruses</taxon>
        <taxon>Duplodnaviria</taxon>
        <taxon>Heunggongvirae</taxon>
        <taxon>Uroviricota</taxon>
        <taxon>Caudoviricetes</taxon>
    </lineage>
</organism>
<dbReference type="PANTHER" id="PTHR30352">
    <property type="entry name" value="PYRUVATE FORMATE-LYASE-ACTIVATING ENZYME"/>
    <property type="match status" value="1"/>
</dbReference>
<evidence type="ECO:0000256" key="7">
    <source>
        <dbReference type="ARBA" id="ARBA00023004"/>
    </source>
</evidence>
<dbReference type="SUPFAM" id="SSF102114">
    <property type="entry name" value="Radical SAM enzymes"/>
    <property type="match status" value="1"/>
</dbReference>
<reference evidence="10" key="1">
    <citation type="journal article" date="2021" name="Proc. Natl. Acad. Sci. U.S.A.">
        <title>A Catalog of Tens of Thousands of Viruses from Human Metagenomes Reveals Hidden Associations with Chronic Diseases.</title>
        <authorList>
            <person name="Tisza M.J."/>
            <person name="Buck C.B."/>
        </authorList>
    </citation>
    <scope>NUCLEOTIDE SEQUENCE</scope>
    <source>
        <strain evidence="10">Ct1Eo1</strain>
    </source>
</reference>
<evidence type="ECO:0000256" key="5">
    <source>
        <dbReference type="ARBA" id="ARBA00022723"/>
    </source>
</evidence>
<keyword evidence="6" id="KW-0560">Oxidoreductase</keyword>
<dbReference type="GO" id="GO:0046872">
    <property type="term" value="F:metal ion binding"/>
    <property type="evidence" value="ECO:0007669"/>
    <property type="project" value="UniProtKB-KW"/>
</dbReference>
<comment type="similarity">
    <text evidence="2">Belongs to the organic radical-activating enzymes family.</text>
</comment>
<dbReference type="InterPro" id="IPR012839">
    <property type="entry name" value="Organic_radical_activase"/>
</dbReference>
<name>A0A8S5P4R2_9CAUD</name>
<dbReference type="NCBIfam" id="TIGR02493">
    <property type="entry name" value="PFLA"/>
    <property type="match status" value="1"/>
</dbReference>
<dbReference type="InterPro" id="IPR058240">
    <property type="entry name" value="rSAM_sf"/>
</dbReference>
<keyword evidence="8" id="KW-0411">Iron-sulfur</keyword>
<dbReference type="InterPro" id="IPR012838">
    <property type="entry name" value="PFL1_activating"/>
</dbReference>
<keyword evidence="4" id="KW-0949">S-adenosyl-L-methionine</keyword>
<keyword evidence="3" id="KW-0004">4Fe-4S</keyword>
<keyword evidence="7" id="KW-0408">Iron</keyword>
<dbReference type="Gene3D" id="3.20.20.70">
    <property type="entry name" value="Aldolase class I"/>
    <property type="match status" value="1"/>
</dbReference>
<proteinExistence type="inferred from homology"/>
<dbReference type="GO" id="GO:0043365">
    <property type="term" value="F:[formate-C-acetyltransferase]-activating enzyme activity"/>
    <property type="evidence" value="ECO:0007669"/>
    <property type="project" value="InterPro"/>
</dbReference>
<comment type="cofactor">
    <cofactor evidence="1">
        <name>[4Fe-4S] cluster</name>
        <dbReference type="ChEBI" id="CHEBI:49883"/>
    </cofactor>
</comment>
<dbReference type="InterPro" id="IPR034457">
    <property type="entry name" value="Organic_radical-activating"/>
</dbReference>
<keyword evidence="10" id="KW-0670">Pyruvate</keyword>
<dbReference type="SFLD" id="SFLDS00029">
    <property type="entry name" value="Radical_SAM"/>
    <property type="match status" value="1"/>
</dbReference>
<evidence type="ECO:0000256" key="3">
    <source>
        <dbReference type="ARBA" id="ARBA00022485"/>
    </source>
</evidence>
<dbReference type="SFLD" id="SFLDG01066">
    <property type="entry name" value="organic_radical-activating_enz"/>
    <property type="match status" value="1"/>
</dbReference>
<keyword evidence="5" id="KW-0479">Metal-binding</keyword>
<dbReference type="InterPro" id="IPR007197">
    <property type="entry name" value="rSAM"/>
</dbReference>
<dbReference type="PROSITE" id="PS01087">
    <property type="entry name" value="RADICAL_ACTIVATING"/>
    <property type="match status" value="1"/>
</dbReference>
<dbReference type="InterPro" id="IPR013785">
    <property type="entry name" value="Aldolase_TIM"/>
</dbReference>
<evidence type="ECO:0000259" key="9">
    <source>
        <dbReference type="PROSITE" id="PS51918"/>
    </source>
</evidence>
<dbReference type="PIRSF" id="PIRSF000371">
    <property type="entry name" value="PFL_act_enz"/>
    <property type="match status" value="1"/>
</dbReference>
<dbReference type="CDD" id="cd01335">
    <property type="entry name" value="Radical_SAM"/>
    <property type="match status" value="1"/>
</dbReference>
<dbReference type="GO" id="GO:0051539">
    <property type="term" value="F:4 iron, 4 sulfur cluster binding"/>
    <property type="evidence" value="ECO:0007669"/>
    <property type="project" value="UniProtKB-KW"/>
</dbReference>
<dbReference type="Pfam" id="PF04055">
    <property type="entry name" value="Radical_SAM"/>
    <property type="match status" value="1"/>
</dbReference>
<sequence>MPQAPFHQPDSGGNSAASVTGLVHSVESCGTVDGPGIRFVLFLSGCSLRCRYCHNPDASYVRRGQTRSAADILEELARYRDFLQAAGGGLTLSGGDPLFQPAFAKAVLKGGKAMGLHTCLDTSGHLGANADGELLEHTDLVLLDIKAWNPERYRNLTGGELRPTLEFAERLAALRKPVWLRYVLVPGLTDDMEDMAQLARCARRLGNVERVDILPFHQMGRFKWDELDLDYTLRDVREPSAELTEQARSIFRREGNSRYEVH</sequence>
<evidence type="ECO:0000256" key="2">
    <source>
        <dbReference type="ARBA" id="ARBA00009777"/>
    </source>
</evidence>
<accession>A0A8S5P4R2</accession>